<dbReference type="EMBL" id="JAWXXV010000003">
    <property type="protein sequence ID" value="MDX5986640.1"/>
    <property type="molecule type" value="Genomic_DNA"/>
</dbReference>
<evidence type="ECO:0000313" key="1">
    <source>
        <dbReference type="EMBL" id="MDX5986640.1"/>
    </source>
</evidence>
<organism evidence="1 2">
    <name type="scientific">Sphingomonas echinoides</name>
    <dbReference type="NCBI Taxonomy" id="59803"/>
    <lineage>
        <taxon>Bacteria</taxon>
        <taxon>Pseudomonadati</taxon>
        <taxon>Pseudomonadota</taxon>
        <taxon>Alphaproteobacteria</taxon>
        <taxon>Sphingomonadales</taxon>
        <taxon>Sphingomonadaceae</taxon>
        <taxon>Sphingomonas</taxon>
    </lineage>
</organism>
<dbReference type="Proteomes" id="UP001279660">
    <property type="component" value="Unassembled WGS sequence"/>
</dbReference>
<reference evidence="1 2" key="1">
    <citation type="submission" date="2023-11" db="EMBL/GenBank/DDBJ databases">
        <title>MicrobeMod: A computational toolkit for identifying prokaryotic methylation and restriction-modification with nanopore sequencing.</title>
        <authorList>
            <person name="Crits-Christoph A."/>
            <person name="Kang S.C."/>
            <person name="Lee H."/>
            <person name="Ostrov N."/>
        </authorList>
    </citation>
    <scope>NUCLEOTIDE SEQUENCE [LARGE SCALE GENOMIC DNA]</scope>
    <source>
        <strain evidence="1 2">ATCC 14820</strain>
    </source>
</reference>
<name>A0ABU4PX91_9SPHN</name>
<comment type="caution">
    <text evidence="1">The sequence shown here is derived from an EMBL/GenBank/DDBJ whole genome shotgun (WGS) entry which is preliminary data.</text>
</comment>
<gene>
    <name evidence="1" type="ORF">SIL82_20495</name>
</gene>
<protein>
    <submittedName>
        <fullName evidence="1">Arylsulfatase regulator</fullName>
    </submittedName>
</protein>
<evidence type="ECO:0000313" key="2">
    <source>
        <dbReference type="Proteomes" id="UP001279660"/>
    </source>
</evidence>
<keyword evidence="2" id="KW-1185">Reference proteome</keyword>
<dbReference type="RefSeq" id="WP_319625229.1">
    <property type="nucleotide sequence ID" value="NZ_JAWXXV010000003.1"/>
</dbReference>
<accession>A0ABU4PX91</accession>
<sequence>MRANALLLSGASDIDLLGSIFELMPDFKARLDSPYRGEIEANARRFPGLVILSNLAEGIADGPNSLPR</sequence>
<proteinExistence type="predicted"/>